<evidence type="ECO:0000313" key="2">
    <source>
        <dbReference type="EMBL" id="KAJ5094823.1"/>
    </source>
</evidence>
<organism evidence="2 3">
    <name type="scientific">Penicillium angulare</name>
    <dbReference type="NCBI Taxonomy" id="116970"/>
    <lineage>
        <taxon>Eukaryota</taxon>
        <taxon>Fungi</taxon>
        <taxon>Dikarya</taxon>
        <taxon>Ascomycota</taxon>
        <taxon>Pezizomycotina</taxon>
        <taxon>Eurotiomycetes</taxon>
        <taxon>Eurotiomycetidae</taxon>
        <taxon>Eurotiales</taxon>
        <taxon>Aspergillaceae</taxon>
        <taxon>Penicillium</taxon>
    </lineage>
</organism>
<evidence type="ECO:0000313" key="3">
    <source>
        <dbReference type="Proteomes" id="UP001149165"/>
    </source>
</evidence>
<accession>A0A9W9F736</accession>
<dbReference type="AlphaFoldDB" id="A0A9W9F736"/>
<reference evidence="2" key="1">
    <citation type="submission" date="2022-11" db="EMBL/GenBank/DDBJ databases">
        <authorList>
            <person name="Petersen C."/>
        </authorList>
    </citation>
    <scope>NUCLEOTIDE SEQUENCE</scope>
    <source>
        <strain evidence="2">IBT 30069</strain>
    </source>
</reference>
<keyword evidence="3" id="KW-1185">Reference proteome</keyword>
<gene>
    <name evidence="2" type="ORF">N7456_010684</name>
</gene>
<dbReference type="EMBL" id="JAPQKH010000006">
    <property type="protein sequence ID" value="KAJ5094823.1"/>
    <property type="molecule type" value="Genomic_DNA"/>
</dbReference>
<dbReference type="OrthoDB" id="3433125at2759"/>
<feature type="region of interest" description="Disordered" evidence="1">
    <location>
        <begin position="374"/>
        <end position="400"/>
    </location>
</feature>
<reference evidence="2" key="2">
    <citation type="journal article" date="2023" name="IMA Fungus">
        <title>Comparative genomic study of the Penicillium genus elucidates a diverse pangenome and 15 lateral gene transfer events.</title>
        <authorList>
            <person name="Petersen C."/>
            <person name="Sorensen T."/>
            <person name="Nielsen M.R."/>
            <person name="Sondergaard T.E."/>
            <person name="Sorensen J.L."/>
            <person name="Fitzpatrick D.A."/>
            <person name="Frisvad J.C."/>
            <person name="Nielsen K.L."/>
        </authorList>
    </citation>
    <scope>NUCLEOTIDE SEQUENCE</scope>
    <source>
        <strain evidence="2">IBT 30069</strain>
    </source>
</reference>
<comment type="caution">
    <text evidence="2">The sequence shown here is derived from an EMBL/GenBank/DDBJ whole genome shotgun (WGS) entry which is preliminary data.</text>
</comment>
<dbReference type="Proteomes" id="UP001149165">
    <property type="component" value="Unassembled WGS sequence"/>
</dbReference>
<protein>
    <submittedName>
        <fullName evidence="2">Uncharacterized protein</fullName>
    </submittedName>
</protein>
<name>A0A9W9F736_9EURO</name>
<dbReference type="InterPro" id="IPR053221">
    <property type="entry name" value="Burnettramic_acid_biosynth"/>
</dbReference>
<proteinExistence type="predicted"/>
<feature type="compositionally biased region" description="Basic and acidic residues" evidence="1">
    <location>
        <begin position="379"/>
        <end position="390"/>
    </location>
</feature>
<dbReference type="PANTHER" id="PTHR38887:SF1">
    <property type="entry name" value="RAS MODIFICATION PROTEIN ERF4"/>
    <property type="match status" value="1"/>
</dbReference>
<evidence type="ECO:0000256" key="1">
    <source>
        <dbReference type="SAM" id="MobiDB-lite"/>
    </source>
</evidence>
<dbReference type="PANTHER" id="PTHR38887">
    <property type="entry name" value="CHROMOSOME 21, WHOLE GENOME SHOTGUN SEQUENCE"/>
    <property type="match status" value="1"/>
</dbReference>
<sequence>MGLVTTHLIKGVAAGIGLASEGIAARKAKKAQQAREDAHAYNSTNTSSDTVIYPTTQPMKTPFELDSHEISELDGSQTVPIAELEAPGQVDTYRFAELQDSREFNPSVYSQGSETTLVPESERIDETALATYFASQYPIPVEPTLPEVVYRLPAPVLLPQRRPKNRDRGFVRAYAPDLDPCGIDQKMFIDFLNTAEKGCRAHRWLQAINLAAIAGHAIPSAFSIIVGIAIHQIANLSIAADGRRRTNNFFDQANEEFFKPRGLYCLVMTWYPENPDVPAMTMDLQSTIAKATQGNDSTVLGSNALGNLRHKFKTSNGKTYGNVFPEVSQLVFPSPEETGDQPDPEAKFSKAKKKRDFIHNYLDKRAQASFVSTRPFHRSKADLTRQKEAENPNSYLNQRPKPTFASRYADPNHPACSGDLFALLTGGVISRDEGENDSIVHKVIQTGSKMLESKALYLAIVNMPSESELREARVTLGL</sequence>